<dbReference type="GO" id="GO:0008412">
    <property type="term" value="F:4-hydroxybenzoate polyprenyltransferase activity"/>
    <property type="evidence" value="ECO:0007669"/>
    <property type="project" value="UniProtKB-UniRule"/>
</dbReference>
<keyword evidence="5 12" id="KW-0997">Cell inner membrane</keyword>
<proteinExistence type="inferred from homology"/>
<reference evidence="14 15" key="1">
    <citation type="submission" date="2016-10" db="EMBL/GenBank/DDBJ databases">
        <authorList>
            <person name="de Groot N.N."/>
        </authorList>
    </citation>
    <scope>NUCLEOTIDE SEQUENCE [LARGE SCALE GENOMIC DNA]</scope>
    <source>
        <strain evidence="14 15">DSM 4180</strain>
    </source>
</reference>
<dbReference type="Proteomes" id="UP000199556">
    <property type="component" value="Unassembled WGS sequence"/>
</dbReference>
<dbReference type="NCBIfam" id="TIGR01474">
    <property type="entry name" value="ubiA_proteo"/>
    <property type="match status" value="1"/>
</dbReference>
<keyword evidence="9 12" id="KW-0460">Magnesium</keyword>
<evidence type="ECO:0000256" key="11">
    <source>
        <dbReference type="ARBA" id="ARBA00023136"/>
    </source>
</evidence>
<keyword evidence="6 12" id="KW-0808">Transferase</keyword>
<dbReference type="PROSITE" id="PS00943">
    <property type="entry name" value="UBIA"/>
    <property type="match status" value="1"/>
</dbReference>
<evidence type="ECO:0000256" key="8">
    <source>
        <dbReference type="ARBA" id="ARBA00022692"/>
    </source>
</evidence>
<protein>
    <recommendedName>
        <fullName evidence="12 13">4-hydroxybenzoate octaprenyltransferase</fullName>
        <ecNumber evidence="12 13">2.5.1.39</ecNumber>
    </recommendedName>
    <alternativeName>
        <fullName evidence="12">4-HB polyprenyltransferase</fullName>
    </alternativeName>
</protein>
<comment type="catalytic activity">
    <reaction evidence="12">
        <text>all-trans-octaprenyl diphosphate + 4-hydroxybenzoate = 4-hydroxy-3-(all-trans-octaprenyl)benzoate + diphosphate</text>
        <dbReference type="Rhea" id="RHEA:27782"/>
        <dbReference type="ChEBI" id="CHEBI:1617"/>
        <dbReference type="ChEBI" id="CHEBI:17879"/>
        <dbReference type="ChEBI" id="CHEBI:33019"/>
        <dbReference type="ChEBI" id="CHEBI:57711"/>
        <dbReference type="EC" id="2.5.1.39"/>
    </reaction>
</comment>
<dbReference type="CDD" id="cd13959">
    <property type="entry name" value="PT_UbiA_COQ2"/>
    <property type="match status" value="1"/>
</dbReference>
<evidence type="ECO:0000256" key="5">
    <source>
        <dbReference type="ARBA" id="ARBA00022519"/>
    </source>
</evidence>
<evidence type="ECO:0000256" key="6">
    <source>
        <dbReference type="ARBA" id="ARBA00022679"/>
    </source>
</evidence>
<feature type="transmembrane region" description="Helical" evidence="12">
    <location>
        <begin position="29"/>
        <end position="46"/>
    </location>
</feature>
<evidence type="ECO:0000256" key="10">
    <source>
        <dbReference type="ARBA" id="ARBA00022989"/>
    </source>
</evidence>
<name>A0A1I4R1D1_ECTMO</name>
<comment type="subcellular location">
    <subcellularLocation>
        <location evidence="12">Cell inner membrane</location>
        <topology evidence="12">Multi-pass membrane protein</topology>
    </subcellularLocation>
    <subcellularLocation>
        <location evidence="2">Membrane</location>
        <topology evidence="2">Multi-pass membrane protein</topology>
    </subcellularLocation>
</comment>
<evidence type="ECO:0000256" key="3">
    <source>
        <dbReference type="ARBA" id="ARBA00005985"/>
    </source>
</evidence>
<dbReference type="Pfam" id="PF01040">
    <property type="entry name" value="UbiA"/>
    <property type="match status" value="1"/>
</dbReference>
<feature type="transmembrane region" description="Helical" evidence="12">
    <location>
        <begin position="217"/>
        <end position="238"/>
    </location>
</feature>
<evidence type="ECO:0000256" key="2">
    <source>
        <dbReference type="ARBA" id="ARBA00004141"/>
    </source>
</evidence>
<dbReference type="HAMAP" id="MF_01635">
    <property type="entry name" value="UbiA"/>
    <property type="match status" value="1"/>
</dbReference>
<dbReference type="AlphaFoldDB" id="A0A1I4R1D1"/>
<dbReference type="STRING" id="195064.SAMN05421721_10672"/>
<comment type="similarity">
    <text evidence="3 12">Belongs to the UbiA prenyltransferase family.</text>
</comment>
<dbReference type="Gene3D" id="1.10.357.140">
    <property type="entry name" value="UbiA prenyltransferase"/>
    <property type="match status" value="1"/>
</dbReference>
<evidence type="ECO:0000256" key="9">
    <source>
        <dbReference type="ARBA" id="ARBA00022842"/>
    </source>
</evidence>
<dbReference type="InterPro" id="IPR044878">
    <property type="entry name" value="UbiA_sf"/>
</dbReference>
<feature type="transmembrane region" description="Helical" evidence="12">
    <location>
        <begin position="97"/>
        <end position="119"/>
    </location>
</feature>
<dbReference type="EMBL" id="FOUO01000006">
    <property type="protein sequence ID" value="SFM46089.1"/>
    <property type="molecule type" value="Genomic_DNA"/>
</dbReference>
<evidence type="ECO:0000256" key="12">
    <source>
        <dbReference type="HAMAP-Rule" id="MF_01635"/>
    </source>
</evidence>
<organism evidence="14 15">
    <name type="scientific">Ectothiorhodospira mobilis</name>
    <dbReference type="NCBI Taxonomy" id="195064"/>
    <lineage>
        <taxon>Bacteria</taxon>
        <taxon>Pseudomonadati</taxon>
        <taxon>Pseudomonadota</taxon>
        <taxon>Gammaproteobacteria</taxon>
        <taxon>Chromatiales</taxon>
        <taxon>Ectothiorhodospiraceae</taxon>
        <taxon>Ectothiorhodospira</taxon>
    </lineage>
</organism>
<evidence type="ECO:0000256" key="13">
    <source>
        <dbReference type="NCBIfam" id="TIGR01474"/>
    </source>
</evidence>
<dbReference type="PANTHER" id="PTHR11048">
    <property type="entry name" value="PRENYLTRANSFERASES"/>
    <property type="match status" value="1"/>
</dbReference>
<dbReference type="EC" id="2.5.1.39" evidence="12 13"/>
<feature type="transmembrane region" description="Helical" evidence="12">
    <location>
        <begin position="244"/>
        <end position="264"/>
    </location>
</feature>
<dbReference type="Gene3D" id="1.20.120.1780">
    <property type="entry name" value="UbiA prenyltransferase"/>
    <property type="match status" value="1"/>
</dbReference>
<dbReference type="GO" id="GO:0005886">
    <property type="term" value="C:plasma membrane"/>
    <property type="evidence" value="ECO:0007669"/>
    <property type="project" value="UniProtKB-SubCell"/>
</dbReference>
<dbReference type="InterPro" id="IPR030470">
    <property type="entry name" value="UbiA_prenylTrfase_CS"/>
</dbReference>
<keyword evidence="11 12" id="KW-0472">Membrane</keyword>
<evidence type="ECO:0000256" key="1">
    <source>
        <dbReference type="ARBA" id="ARBA00001946"/>
    </source>
</evidence>
<dbReference type="UniPathway" id="UPA00232"/>
<evidence type="ECO:0000313" key="14">
    <source>
        <dbReference type="EMBL" id="SFM46089.1"/>
    </source>
</evidence>
<keyword evidence="4 12" id="KW-1003">Cell membrane</keyword>
<dbReference type="FunFam" id="1.10.357.140:FF:000002">
    <property type="entry name" value="4-hydroxybenzoate octaprenyltransferase"/>
    <property type="match status" value="1"/>
</dbReference>
<comment type="pathway">
    <text evidence="12">Cofactor biosynthesis; ubiquinone biosynthesis.</text>
</comment>
<dbReference type="InterPro" id="IPR000537">
    <property type="entry name" value="UbiA_prenyltransferase"/>
</dbReference>
<dbReference type="RefSeq" id="WP_244887870.1">
    <property type="nucleotide sequence ID" value="NZ_FOUO01000006.1"/>
</dbReference>
<evidence type="ECO:0000256" key="7">
    <source>
        <dbReference type="ARBA" id="ARBA00022688"/>
    </source>
</evidence>
<gene>
    <name evidence="12" type="primary">ubiA</name>
    <name evidence="14" type="ORF">SAMN05421721_10672</name>
</gene>
<keyword evidence="10 12" id="KW-1133">Transmembrane helix</keyword>
<dbReference type="InterPro" id="IPR006370">
    <property type="entry name" value="HB_polyprenyltransferase-like"/>
</dbReference>
<dbReference type="GO" id="GO:0006744">
    <property type="term" value="P:ubiquinone biosynthetic process"/>
    <property type="evidence" value="ECO:0007669"/>
    <property type="project" value="UniProtKB-UniRule"/>
</dbReference>
<keyword evidence="7 12" id="KW-0831">Ubiquinone biosynthesis</keyword>
<sequence length="296" mass="32273">MNTETADYAKGVRARLIQYALLARLHRPIGTLLLLWPTLWALWIAAEGPPDPLILGVFVGGVFLMRAAGCAMNDFADRHIDGRVQRTRDRPLACRRVRPAEAVAVAMVLAFLAFCLVLLTNPLTVALSVVGVLLAGTYPFMKRYHHLPQVHLGMAFGWGAPMAFAAQTGALPPPVGWLIFCITILWATAYDTMYAMVDRADDLKIGVKSSAILFGEADRGIIGALQALVLLGLVLLGQQAGLGLWYHLGLTLAAALALYQQYLIHDRMPADCFRAFLNNNWFGAAVFLGLLADYAL</sequence>
<feature type="transmembrane region" description="Helical" evidence="12">
    <location>
        <begin position="276"/>
        <end position="295"/>
    </location>
</feature>
<dbReference type="PANTHER" id="PTHR11048:SF28">
    <property type="entry name" value="4-HYDROXYBENZOATE POLYPRENYLTRANSFERASE, MITOCHONDRIAL"/>
    <property type="match status" value="1"/>
</dbReference>
<feature type="transmembrane region" description="Helical" evidence="12">
    <location>
        <begin position="52"/>
        <end position="76"/>
    </location>
</feature>
<dbReference type="FunFam" id="1.20.120.1780:FF:000001">
    <property type="entry name" value="4-hydroxybenzoate octaprenyltransferase"/>
    <property type="match status" value="1"/>
</dbReference>
<comment type="function">
    <text evidence="12">Catalyzes the prenylation of para-hydroxybenzoate (PHB) with an all-trans polyprenyl group. Mediates the second step in the final reaction sequence of ubiquinone-8 (UQ-8) biosynthesis, which is the condensation of the polyisoprenoid side chain with PHB, generating the first membrane-bound Q intermediate 3-octaprenyl-4-hydroxybenzoate.</text>
</comment>
<keyword evidence="8 12" id="KW-0812">Transmembrane</keyword>
<keyword evidence="15" id="KW-1185">Reference proteome</keyword>
<accession>A0A1I4R1D1</accession>
<dbReference type="InterPro" id="IPR039653">
    <property type="entry name" value="Prenyltransferase"/>
</dbReference>
<evidence type="ECO:0000256" key="4">
    <source>
        <dbReference type="ARBA" id="ARBA00022475"/>
    </source>
</evidence>
<comment type="cofactor">
    <cofactor evidence="1 12">
        <name>Mg(2+)</name>
        <dbReference type="ChEBI" id="CHEBI:18420"/>
    </cofactor>
</comment>
<evidence type="ECO:0000313" key="15">
    <source>
        <dbReference type="Proteomes" id="UP000199556"/>
    </source>
</evidence>